<protein>
    <submittedName>
        <fullName evidence="2">Uncharacterized protein</fullName>
    </submittedName>
</protein>
<evidence type="ECO:0000313" key="3">
    <source>
        <dbReference type="Proteomes" id="UP000499080"/>
    </source>
</evidence>
<dbReference type="AlphaFoldDB" id="A0A4Y2TVX5"/>
<reference evidence="2 3" key="1">
    <citation type="journal article" date="2019" name="Sci. Rep.">
        <title>Orb-weaving spider Araneus ventricosus genome elucidates the spidroin gene catalogue.</title>
        <authorList>
            <person name="Kono N."/>
            <person name="Nakamura H."/>
            <person name="Ohtoshi R."/>
            <person name="Moran D.A.P."/>
            <person name="Shinohara A."/>
            <person name="Yoshida Y."/>
            <person name="Fujiwara M."/>
            <person name="Mori M."/>
            <person name="Tomita M."/>
            <person name="Arakawa K."/>
        </authorList>
    </citation>
    <scope>NUCLEOTIDE SEQUENCE [LARGE SCALE GENOMIC DNA]</scope>
</reference>
<organism evidence="2 3">
    <name type="scientific">Araneus ventricosus</name>
    <name type="common">Orbweaver spider</name>
    <name type="synonym">Epeira ventricosa</name>
    <dbReference type="NCBI Taxonomy" id="182803"/>
    <lineage>
        <taxon>Eukaryota</taxon>
        <taxon>Metazoa</taxon>
        <taxon>Ecdysozoa</taxon>
        <taxon>Arthropoda</taxon>
        <taxon>Chelicerata</taxon>
        <taxon>Arachnida</taxon>
        <taxon>Araneae</taxon>
        <taxon>Araneomorphae</taxon>
        <taxon>Entelegynae</taxon>
        <taxon>Araneoidea</taxon>
        <taxon>Araneidae</taxon>
        <taxon>Araneus</taxon>
    </lineage>
</organism>
<sequence>MPWTRAMDEKFVKLFAMMAEMKARLEDKIEDGQEEMKAGQEELKAGQEEMKARQEEMKARQEEMKPLQVEIKDSTRRDECRIEKENGSWTR</sequence>
<keyword evidence="3" id="KW-1185">Reference proteome</keyword>
<dbReference type="OrthoDB" id="6470312at2759"/>
<name>A0A4Y2TVX5_ARAVE</name>
<feature type="region of interest" description="Disordered" evidence="1">
    <location>
        <begin position="30"/>
        <end position="91"/>
    </location>
</feature>
<accession>A0A4Y2TVX5</accession>
<proteinExistence type="predicted"/>
<comment type="caution">
    <text evidence="2">The sequence shown here is derived from an EMBL/GenBank/DDBJ whole genome shotgun (WGS) entry which is preliminary data.</text>
</comment>
<gene>
    <name evidence="2" type="ORF">AVEN_181766_1</name>
</gene>
<evidence type="ECO:0000256" key="1">
    <source>
        <dbReference type="SAM" id="MobiDB-lite"/>
    </source>
</evidence>
<evidence type="ECO:0000313" key="2">
    <source>
        <dbReference type="EMBL" id="GBO03537.1"/>
    </source>
</evidence>
<dbReference type="Proteomes" id="UP000499080">
    <property type="component" value="Unassembled WGS sequence"/>
</dbReference>
<dbReference type="EMBL" id="BGPR01030795">
    <property type="protein sequence ID" value="GBO03537.1"/>
    <property type="molecule type" value="Genomic_DNA"/>
</dbReference>